<feature type="compositionally biased region" description="Basic and acidic residues" evidence="1">
    <location>
        <begin position="267"/>
        <end position="282"/>
    </location>
</feature>
<dbReference type="Proteomes" id="UP001172055">
    <property type="component" value="Unassembled WGS sequence"/>
</dbReference>
<organism evidence="3 4">
    <name type="scientific">Planococcus shixiaomingii</name>
    <dbReference type="NCBI Taxonomy" id="3058393"/>
    <lineage>
        <taxon>Bacteria</taxon>
        <taxon>Bacillati</taxon>
        <taxon>Bacillota</taxon>
        <taxon>Bacilli</taxon>
        <taxon>Bacillales</taxon>
        <taxon>Caryophanaceae</taxon>
        <taxon>Planococcus</taxon>
    </lineage>
</organism>
<name>A0ABT8N0V4_9BACL</name>
<feature type="region of interest" description="Disordered" evidence="1">
    <location>
        <begin position="150"/>
        <end position="311"/>
    </location>
</feature>
<feature type="compositionally biased region" description="Basic and acidic residues" evidence="1">
    <location>
        <begin position="194"/>
        <end position="204"/>
    </location>
</feature>
<evidence type="ECO:0000256" key="1">
    <source>
        <dbReference type="SAM" id="MobiDB-lite"/>
    </source>
</evidence>
<accession>A0ABT8N0V4</accession>
<proteinExistence type="predicted"/>
<feature type="domain" description="General stress protein 17M-like" evidence="2">
    <location>
        <begin position="11"/>
        <end position="99"/>
    </location>
</feature>
<dbReference type="RefSeq" id="WP_301723120.1">
    <property type="nucleotide sequence ID" value="NZ_JAUJWV010000001.1"/>
</dbReference>
<protein>
    <submittedName>
        <fullName evidence="3">General stress protein</fullName>
    </submittedName>
</protein>
<gene>
    <name evidence="3" type="ORF">QWY14_06970</name>
</gene>
<dbReference type="InterPro" id="IPR025889">
    <property type="entry name" value="GSP17M-like_dom"/>
</dbReference>
<keyword evidence="4" id="KW-1185">Reference proteome</keyword>
<feature type="region of interest" description="Disordered" evidence="1">
    <location>
        <begin position="105"/>
        <end position="128"/>
    </location>
</feature>
<evidence type="ECO:0000259" key="2">
    <source>
        <dbReference type="Pfam" id="PF11181"/>
    </source>
</evidence>
<feature type="compositionally biased region" description="Basic and acidic residues" evidence="1">
    <location>
        <begin position="150"/>
        <end position="162"/>
    </location>
</feature>
<evidence type="ECO:0000313" key="4">
    <source>
        <dbReference type="Proteomes" id="UP001172055"/>
    </source>
</evidence>
<comment type="caution">
    <text evidence="3">The sequence shown here is derived from an EMBL/GenBank/DDBJ whole genome shotgun (WGS) entry which is preliminary data.</text>
</comment>
<feature type="compositionally biased region" description="Basic and acidic residues" evidence="1">
    <location>
        <begin position="239"/>
        <end position="251"/>
    </location>
</feature>
<feature type="compositionally biased region" description="Basic and acidic residues" evidence="1">
    <location>
        <begin position="292"/>
        <end position="303"/>
    </location>
</feature>
<dbReference type="Pfam" id="PF11181">
    <property type="entry name" value="YflT"/>
    <property type="match status" value="1"/>
</dbReference>
<dbReference type="EMBL" id="JAUJWV010000001">
    <property type="protein sequence ID" value="MDN7241528.1"/>
    <property type="molecule type" value="Genomic_DNA"/>
</dbReference>
<sequence length="311" mass="34597">MDRSNYEYQMLYSQEELINKIKELKLRGYHEGDLHVLVNDSSVINLVDDQSDVHTHEGSSMGSKFKSMFSGEDAVRTELGKLDLDEATKDAYQRDLENGAILLYTDSSPQGGGSGTSSTVAGDTKVIRSDEVGRNTAIAPFGRDVERDDLKHNDAKIEDKDVTSNASGDRYSNEIYTSEVSREDQHGNAGYGNEMKDSRIKGENIHPTGGAMPKDEGAIEEKTMDHEPGLQSTEGQDNLNREDGINRRQDEQSPGVDPNLGPAPFGRDSEEEHLLNNQRDDYDQGQNTRSGRRLEDKIDKKNDIPPTSKLF</sequence>
<feature type="compositionally biased region" description="Basic and acidic residues" evidence="1">
    <location>
        <begin position="213"/>
        <end position="228"/>
    </location>
</feature>
<reference evidence="3 4" key="1">
    <citation type="submission" date="2023-06" db="EMBL/GenBank/DDBJ databases">
        <title>Novel species in genus Planococcus.</title>
        <authorList>
            <person name="Ning S."/>
        </authorList>
    </citation>
    <scope>NUCLEOTIDE SEQUENCE [LARGE SCALE GENOMIC DNA]</scope>
    <source>
        <strain evidence="3 4">N028</strain>
    </source>
</reference>
<evidence type="ECO:0000313" key="3">
    <source>
        <dbReference type="EMBL" id="MDN7241528.1"/>
    </source>
</evidence>